<dbReference type="AlphaFoldDB" id="A0A6V7UHD9"/>
<dbReference type="CDD" id="cd06257">
    <property type="entry name" value="DnaJ"/>
    <property type="match status" value="1"/>
</dbReference>
<feature type="compositionally biased region" description="Polar residues" evidence="2">
    <location>
        <begin position="157"/>
        <end position="177"/>
    </location>
</feature>
<evidence type="ECO:0000256" key="3">
    <source>
        <dbReference type="SAM" id="SignalP"/>
    </source>
</evidence>
<feature type="compositionally biased region" description="Low complexity" evidence="2">
    <location>
        <begin position="108"/>
        <end position="124"/>
    </location>
</feature>
<dbReference type="InterPro" id="IPR051938">
    <property type="entry name" value="Apopto_cytoskel_mod"/>
</dbReference>
<dbReference type="PRINTS" id="PR00625">
    <property type="entry name" value="JDOMAIN"/>
</dbReference>
<feature type="compositionally biased region" description="Basic and acidic residues" evidence="2">
    <location>
        <begin position="81"/>
        <end position="96"/>
    </location>
</feature>
<dbReference type="EMBL" id="CAJEWN010000060">
    <property type="protein sequence ID" value="CAD2155809.1"/>
    <property type="molecule type" value="Genomic_DNA"/>
</dbReference>
<dbReference type="PANTHER" id="PTHR44145:SF3">
    <property type="entry name" value="DNAJ HOMOLOG SUBFAMILY A MEMBER 3, MITOCHONDRIAL"/>
    <property type="match status" value="1"/>
</dbReference>
<dbReference type="Proteomes" id="UP000580250">
    <property type="component" value="Unassembled WGS sequence"/>
</dbReference>
<dbReference type="PANTHER" id="PTHR44145">
    <property type="entry name" value="DNAJ HOMOLOG SUBFAMILY A MEMBER 3, MITOCHONDRIAL"/>
    <property type="match status" value="1"/>
</dbReference>
<dbReference type="InterPro" id="IPR036869">
    <property type="entry name" value="J_dom_sf"/>
</dbReference>
<keyword evidence="3" id="KW-0732">Signal</keyword>
<protein>
    <recommendedName>
        <fullName evidence="4">J domain-containing protein</fullName>
    </recommendedName>
</protein>
<dbReference type="SMART" id="SM00271">
    <property type="entry name" value="DnaJ"/>
    <property type="match status" value="1"/>
</dbReference>
<dbReference type="PROSITE" id="PS50076">
    <property type="entry name" value="DNAJ_2"/>
    <property type="match status" value="1"/>
</dbReference>
<dbReference type="InterPro" id="IPR001623">
    <property type="entry name" value="DnaJ_domain"/>
</dbReference>
<evidence type="ECO:0000313" key="6">
    <source>
        <dbReference type="Proteomes" id="UP000580250"/>
    </source>
</evidence>
<dbReference type="OrthoDB" id="10250354at2759"/>
<reference evidence="5 6" key="1">
    <citation type="submission" date="2020-08" db="EMBL/GenBank/DDBJ databases">
        <authorList>
            <person name="Koutsovoulos G."/>
            <person name="Danchin GJ E."/>
        </authorList>
    </citation>
    <scope>NUCLEOTIDE SEQUENCE [LARGE SCALE GENOMIC DNA]</scope>
</reference>
<keyword evidence="1" id="KW-0143">Chaperone</keyword>
<accession>A0A6V7UHD9</accession>
<feature type="domain" description="J" evidence="4">
    <location>
        <begin position="30"/>
        <end position="95"/>
    </location>
</feature>
<comment type="caution">
    <text evidence="5">The sequence shown here is derived from an EMBL/GenBank/DDBJ whole genome shotgun (WGS) entry which is preliminary data.</text>
</comment>
<sequence length="214" mass="23622">MTAYFYLQMHFNLISLFLLIFLVMVESIPDHYKTLGVPKNASTKEIRTAHKKLMLKYHPDKTKNDPIALRFSQEINNARDILTDEKERRDYDKKLQESSGSSYTTPEGASTSGRSERTSGSSATPRESSRASDGASTTPPTFGRASTTHGGAYTTPKGDSTSGEASATHGEASSSYQGAYRSSDETSSDSSDESQGYKFCYLNCFFVIVNRLQE</sequence>
<proteinExistence type="predicted"/>
<evidence type="ECO:0000259" key="4">
    <source>
        <dbReference type="PROSITE" id="PS50076"/>
    </source>
</evidence>
<dbReference type="Gene3D" id="1.10.287.110">
    <property type="entry name" value="DnaJ domain"/>
    <property type="match status" value="1"/>
</dbReference>
<gene>
    <name evidence="5" type="ORF">MENT_LOCUS12007</name>
</gene>
<feature type="compositionally biased region" description="Polar residues" evidence="2">
    <location>
        <begin position="134"/>
        <end position="149"/>
    </location>
</feature>
<feature type="region of interest" description="Disordered" evidence="2">
    <location>
        <begin position="80"/>
        <end position="194"/>
    </location>
</feature>
<organism evidence="5 6">
    <name type="scientific">Meloidogyne enterolobii</name>
    <name type="common">Root-knot nematode worm</name>
    <name type="synonym">Meloidogyne mayaguensis</name>
    <dbReference type="NCBI Taxonomy" id="390850"/>
    <lineage>
        <taxon>Eukaryota</taxon>
        <taxon>Metazoa</taxon>
        <taxon>Ecdysozoa</taxon>
        <taxon>Nematoda</taxon>
        <taxon>Chromadorea</taxon>
        <taxon>Rhabditida</taxon>
        <taxon>Tylenchina</taxon>
        <taxon>Tylenchomorpha</taxon>
        <taxon>Tylenchoidea</taxon>
        <taxon>Meloidogynidae</taxon>
        <taxon>Meloidogyninae</taxon>
        <taxon>Meloidogyne</taxon>
    </lineage>
</organism>
<dbReference type="Pfam" id="PF00226">
    <property type="entry name" value="DnaJ"/>
    <property type="match status" value="1"/>
</dbReference>
<evidence type="ECO:0000256" key="2">
    <source>
        <dbReference type="SAM" id="MobiDB-lite"/>
    </source>
</evidence>
<feature type="signal peptide" evidence="3">
    <location>
        <begin position="1"/>
        <end position="27"/>
    </location>
</feature>
<name>A0A6V7UHD9_MELEN</name>
<feature type="chain" id="PRO_5027824379" description="J domain-containing protein" evidence="3">
    <location>
        <begin position="28"/>
        <end position="214"/>
    </location>
</feature>
<evidence type="ECO:0000313" key="5">
    <source>
        <dbReference type="EMBL" id="CAD2155809.1"/>
    </source>
</evidence>
<feature type="compositionally biased region" description="Polar residues" evidence="2">
    <location>
        <begin position="97"/>
        <end position="107"/>
    </location>
</feature>
<evidence type="ECO:0000256" key="1">
    <source>
        <dbReference type="ARBA" id="ARBA00023186"/>
    </source>
</evidence>
<dbReference type="SUPFAM" id="SSF46565">
    <property type="entry name" value="Chaperone J-domain"/>
    <property type="match status" value="1"/>
</dbReference>